<dbReference type="Gene3D" id="3.40.50.2300">
    <property type="match status" value="2"/>
</dbReference>
<dbReference type="PANTHER" id="PTHR35271">
    <property type="entry name" value="ABC TRANSPORTER, SUBSTRATE-BINDING LIPOPROTEIN-RELATED"/>
    <property type="match status" value="1"/>
</dbReference>
<keyword evidence="3" id="KW-1185">Reference proteome</keyword>
<keyword evidence="1" id="KW-0732">Signal</keyword>
<proteinExistence type="predicted"/>
<gene>
    <name evidence="2" type="ORF">GEAMG1_0340</name>
</gene>
<evidence type="ECO:0000256" key="1">
    <source>
        <dbReference type="SAM" id="SignalP"/>
    </source>
</evidence>
<dbReference type="InterPro" id="IPR007487">
    <property type="entry name" value="ABC_transpt-TYRBP-like"/>
</dbReference>
<dbReference type="PANTHER" id="PTHR35271:SF1">
    <property type="entry name" value="ABC TRANSPORTER, SUBSTRATE-BINDING LIPOPROTEIN"/>
    <property type="match status" value="1"/>
</dbReference>
<feature type="signal peptide" evidence="1">
    <location>
        <begin position="1"/>
        <end position="21"/>
    </location>
</feature>
<evidence type="ECO:0000313" key="3">
    <source>
        <dbReference type="Proteomes" id="UP001295463"/>
    </source>
</evidence>
<reference evidence="2 3" key="1">
    <citation type="submission" date="2022-03" db="EMBL/GenBank/DDBJ databases">
        <authorList>
            <person name="Koch H."/>
        </authorList>
    </citation>
    <scope>NUCLEOTIDE SEQUENCE [LARGE SCALE GENOMIC DNA]</scope>
    <source>
        <strain evidence="2 3">G1</strain>
    </source>
</reference>
<evidence type="ECO:0008006" key="4">
    <source>
        <dbReference type="Google" id="ProtNLM"/>
    </source>
</evidence>
<evidence type="ECO:0000313" key="2">
    <source>
        <dbReference type="EMBL" id="CAH2030162.1"/>
    </source>
</evidence>
<feature type="chain" id="PRO_5046844168" description="ABC transporter substrate-binding protein" evidence="1">
    <location>
        <begin position="22"/>
        <end position="283"/>
    </location>
</feature>
<dbReference type="Pfam" id="PF04392">
    <property type="entry name" value="ABC_sub_bind"/>
    <property type="match status" value="1"/>
</dbReference>
<protein>
    <recommendedName>
        <fullName evidence="4">ABC transporter substrate-binding protein</fullName>
    </recommendedName>
</protein>
<dbReference type="RefSeq" id="WP_305731117.1">
    <property type="nucleotide sequence ID" value="NZ_OW150024.1"/>
</dbReference>
<dbReference type="Proteomes" id="UP001295463">
    <property type="component" value="Chromosome"/>
</dbReference>
<sequence>MRRSLLLILALLLLCPTLARAYDLLVLQSQRNPAYDEVLKGLNSDRSISQRLVVLSDYADVDVVRIVREDSPVAIVAIGDAALTAARKVRHIPVIALMSLKVHSLKSSQPNLAGIGMFVAPESYCDLFRRMQVKRVGVVYSPAQSGWYLQSARQAARDAGITLVTREVAAPRETLAQLSSLAGKVDALWMLPDLTAVTRETAEAYFHFSQQQMVPVVSFAAGYLGLGAAAALEMDRFALGVQAKEMVEAFLAGAAERSLISFPKNVALRTNPTVLKHLGYQTP</sequence>
<name>A0ABM9D611_9BACT</name>
<dbReference type="EMBL" id="OW150024">
    <property type="protein sequence ID" value="CAH2030162.1"/>
    <property type="molecule type" value="Genomic_DNA"/>
</dbReference>
<accession>A0ABM9D611</accession>
<organism evidence="2 3">
    <name type="scientific">Trichlorobacter ammonificans</name>
    <dbReference type="NCBI Taxonomy" id="2916410"/>
    <lineage>
        <taxon>Bacteria</taxon>
        <taxon>Pseudomonadati</taxon>
        <taxon>Thermodesulfobacteriota</taxon>
        <taxon>Desulfuromonadia</taxon>
        <taxon>Geobacterales</taxon>
        <taxon>Geobacteraceae</taxon>
        <taxon>Trichlorobacter</taxon>
    </lineage>
</organism>